<proteinExistence type="predicted"/>
<keyword evidence="2" id="KW-1185">Reference proteome</keyword>
<comment type="caution">
    <text evidence="1">The sequence shown here is derived from an EMBL/GenBank/DDBJ whole genome shotgun (WGS) entry which is preliminary data.</text>
</comment>
<sequence length="94" mass="10233">MTSSFASNLKVPAQITKIGSSRPQQQNSLNWQKSTNFRFVGKFTEWVNSVNLKGVISANRMDIPPRTALIQPPAVVIAQANTCLETASQSTIAV</sequence>
<protein>
    <submittedName>
        <fullName evidence="1">Uncharacterized protein</fullName>
    </submittedName>
</protein>
<accession>A0A4Y2EW55</accession>
<reference evidence="1 2" key="1">
    <citation type="journal article" date="2019" name="Sci. Rep.">
        <title>Orb-weaving spider Araneus ventricosus genome elucidates the spidroin gene catalogue.</title>
        <authorList>
            <person name="Kono N."/>
            <person name="Nakamura H."/>
            <person name="Ohtoshi R."/>
            <person name="Moran D.A.P."/>
            <person name="Shinohara A."/>
            <person name="Yoshida Y."/>
            <person name="Fujiwara M."/>
            <person name="Mori M."/>
            <person name="Tomita M."/>
            <person name="Arakawa K."/>
        </authorList>
    </citation>
    <scope>NUCLEOTIDE SEQUENCE [LARGE SCALE GENOMIC DNA]</scope>
</reference>
<organism evidence="1 2">
    <name type="scientific">Araneus ventricosus</name>
    <name type="common">Orbweaver spider</name>
    <name type="synonym">Epeira ventricosa</name>
    <dbReference type="NCBI Taxonomy" id="182803"/>
    <lineage>
        <taxon>Eukaryota</taxon>
        <taxon>Metazoa</taxon>
        <taxon>Ecdysozoa</taxon>
        <taxon>Arthropoda</taxon>
        <taxon>Chelicerata</taxon>
        <taxon>Arachnida</taxon>
        <taxon>Araneae</taxon>
        <taxon>Araneomorphae</taxon>
        <taxon>Entelegynae</taxon>
        <taxon>Araneoidea</taxon>
        <taxon>Araneidae</taxon>
        <taxon>Araneus</taxon>
    </lineage>
</organism>
<gene>
    <name evidence="1" type="ORF">AVEN_239798_1</name>
</gene>
<evidence type="ECO:0000313" key="1">
    <source>
        <dbReference type="EMBL" id="GBM32408.1"/>
    </source>
</evidence>
<name>A0A4Y2EW55_ARAVE</name>
<dbReference type="Proteomes" id="UP000499080">
    <property type="component" value="Unassembled WGS sequence"/>
</dbReference>
<dbReference type="AlphaFoldDB" id="A0A4Y2EW55"/>
<dbReference type="EMBL" id="BGPR01000707">
    <property type="protein sequence ID" value="GBM32408.1"/>
    <property type="molecule type" value="Genomic_DNA"/>
</dbReference>
<evidence type="ECO:0000313" key="2">
    <source>
        <dbReference type="Proteomes" id="UP000499080"/>
    </source>
</evidence>